<comment type="caution">
    <text evidence="1">The sequence shown here is derived from an EMBL/GenBank/DDBJ whole genome shotgun (WGS) entry which is preliminary data.</text>
</comment>
<evidence type="ECO:0000313" key="2">
    <source>
        <dbReference type="Proteomes" id="UP000178935"/>
    </source>
</evidence>
<gene>
    <name evidence="1" type="ORF">A2561_03635</name>
</gene>
<organism evidence="1 2">
    <name type="scientific">Candidatus Staskawiczbacteria bacterium RIFOXYD1_FULL_32_13</name>
    <dbReference type="NCBI Taxonomy" id="1802234"/>
    <lineage>
        <taxon>Bacteria</taxon>
        <taxon>Candidatus Staskawicziibacteriota</taxon>
    </lineage>
</organism>
<dbReference type="EMBL" id="MHPU01000039">
    <property type="protein sequence ID" value="OGZ87756.1"/>
    <property type="molecule type" value="Genomic_DNA"/>
</dbReference>
<proteinExistence type="predicted"/>
<dbReference type="Proteomes" id="UP000178935">
    <property type="component" value="Unassembled WGS sequence"/>
</dbReference>
<name>A0A1G2JKT5_9BACT</name>
<dbReference type="AlphaFoldDB" id="A0A1G2JKT5"/>
<protein>
    <submittedName>
        <fullName evidence="1">Uncharacterized protein</fullName>
    </submittedName>
</protein>
<reference evidence="1 2" key="1">
    <citation type="journal article" date="2016" name="Nat. Commun.">
        <title>Thousands of microbial genomes shed light on interconnected biogeochemical processes in an aquifer system.</title>
        <authorList>
            <person name="Anantharaman K."/>
            <person name="Brown C.T."/>
            <person name="Hug L.A."/>
            <person name="Sharon I."/>
            <person name="Castelle C.J."/>
            <person name="Probst A.J."/>
            <person name="Thomas B.C."/>
            <person name="Singh A."/>
            <person name="Wilkins M.J."/>
            <person name="Karaoz U."/>
            <person name="Brodie E.L."/>
            <person name="Williams K.H."/>
            <person name="Hubbard S.S."/>
            <person name="Banfield J.F."/>
        </authorList>
    </citation>
    <scope>NUCLEOTIDE SEQUENCE [LARGE SCALE GENOMIC DNA]</scope>
</reference>
<evidence type="ECO:0000313" key="1">
    <source>
        <dbReference type="EMBL" id="OGZ87756.1"/>
    </source>
</evidence>
<sequence>MIKIENKFKKIVWTKHSEIKLKQYGLSKAKISSLIHKPERIEEGIVLGTTAMMRTNKVFNNNTFKKNLRLDLKVKTDSKKFTYANRNIKKAPGEIWVMYKDTTLRHGSGQAIRKIISCWRYPGVTKPGEQISIPADIKLYLETSKEFN</sequence>
<accession>A0A1G2JKT5</accession>